<feature type="repeat" description="ANK" evidence="3">
    <location>
        <begin position="108"/>
        <end position="140"/>
    </location>
</feature>
<dbReference type="InterPro" id="IPR036770">
    <property type="entry name" value="Ankyrin_rpt-contain_sf"/>
</dbReference>
<dbReference type="Proteomes" id="UP000001338">
    <property type="component" value="Unassembled WGS sequence"/>
</dbReference>
<dbReference type="GeneID" id="61111564"/>
<dbReference type="GO" id="GO:0016567">
    <property type="term" value="P:protein ubiquitination"/>
    <property type="evidence" value="ECO:0007669"/>
    <property type="project" value="TreeGrafter"/>
</dbReference>
<evidence type="ECO:0000256" key="1">
    <source>
        <dbReference type="ARBA" id="ARBA00022737"/>
    </source>
</evidence>
<dbReference type="EMBL" id="AFLV02000052">
    <property type="protein sequence ID" value="EKR64042.1"/>
    <property type="molecule type" value="Genomic_DNA"/>
</dbReference>
<dbReference type="PANTHER" id="PTHR24136:SF15">
    <property type="entry name" value="ANK_REP_REGION DOMAIN-CONTAINING PROTEIN"/>
    <property type="match status" value="1"/>
</dbReference>
<accession>A0A828Z252</accession>
<organism evidence="4 5">
    <name type="scientific">Leptospira weilii str. 2006001853</name>
    <dbReference type="NCBI Taxonomy" id="1001589"/>
    <lineage>
        <taxon>Bacteria</taxon>
        <taxon>Pseudomonadati</taxon>
        <taxon>Spirochaetota</taxon>
        <taxon>Spirochaetia</taxon>
        <taxon>Leptospirales</taxon>
        <taxon>Leptospiraceae</taxon>
        <taxon>Leptospira</taxon>
    </lineage>
</organism>
<keyword evidence="2 3" id="KW-0040">ANK repeat</keyword>
<dbReference type="GO" id="GO:0045732">
    <property type="term" value="P:positive regulation of protein catabolic process"/>
    <property type="evidence" value="ECO:0007669"/>
    <property type="project" value="TreeGrafter"/>
</dbReference>
<gene>
    <name evidence="4" type="ORF">LEP1GSC036_0623</name>
</gene>
<dbReference type="RefSeq" id="WP_004499811.1">
    <property type="nucleotide sequence ID" value="NZ_AFLV02000052.1"/>
</dbReference>
<dbReference type="InterPro" id="IPR051573">
    <property type="entry name" value="Ankyrin-SOCS_box_domain"/>
</dbReference>
<sequence length="317" mass="35535">MSQTIEEQLNQAILSGNVSFITDYIQSGAGFGKITLVTPDGYGASPLRLAAIAETKYKGSPEITKLILENSSAEEQGEVLYFFASEDKYLEQASALLRAGIQVDSGQENSTPLQLAVGNQNPKMVYLLLSYGADPNRKGEDGSAFDSADSNPLYEGMLNSALNGNLKSPYYFIDLEKVKLSLNRWANSIQAFAQNNTDKTFYVFGIDGGRLVANSEEEFQKTLKKYQEKYPDRYNQEDKIQSLRYNPGDFSFSIPEKWNDDAGDVIHLDDSFLNPMENETRIEKELLRDGLILNRNLIFKDLKLSSDFRISAFGHVY</sequence>
<dbReference type="Gene3D" id="1.25.40.20">
    <property type="entry name" value="Ankyrin repeat-containing domain"/>
    <property type="match status" value="1"/>
</dbReference>
<evidence type="ECO:0000313" key="5">
    <source>
        <dbReference type="Proteomes" id="UP000001338"/>
    </source>
</evidence>
<dbReference type="SMART" id="SM00248">
    <property type="entry name" value="ANK"/>
    <property type="match status" value="2"/>
</dbReference>
<evidence type="ECO:0000313" key="4">
    <source>
        <dbReference type="EMBL" id="EKR64042.1"/>
    </source>
</evidence>
<evidence type="ECO:0000256" key="2">
    <source>
        <dbReference type="ARBA" id="ARBA00023043"/>
    </source>
</evidence>
<dbReference type="AlphaFoldDB" id="A0A828Z252"/>
<keyword evidence="1" id="KW-0677">Repeat</keyword>
<reference evidence="4 5" key="1">
    <citation type="submission" date="2012-10" db="EMBL/GenBank/DDBJ databases">
        <authorList>
            <person name="Harkins D.M."/>
            <person name="Durkin A.S."/>
            <person name="Brinkac L.M."/>
            <person name="Haft D.H."/>
            <person name="Selengut J.D."/>
            <person name="Sanka R."/>
            <person name="DePew J."/>
            <person name="Purushe J."/>
            <person name="Whelen A.C."/>
            <person name="Vinetz J.M."/>
            <person name="Sutton G.G."/>
            <person name="Nierman W.C."/>
            <person name="Fouts D.E."/>
        </authorList>
    </citation>
    <scope>NUCLEOTIDE SEQUENCE [LARGE SCALE GENOMIC DNA]</scope>
    <source>
        <strain evidence="4 5">2006001853</strain>
    </source>
</reference>
<dbReference type="InterPro" id="IPR002110">
    <property type="entry name" value="Ankyrin_rpt"/>
</dbReference>
<comment type="caution">
    <text evidence="4">The sequence shown here is derived from an EMBL/GenBank/DDBJ whole genome shotgun (WGS) entry which is preliminary data.</text>
</comment>
<dbReference type="Pfam" id="PF12796">
    <property type="entry name" value="Ank_2"/>
    <property type="match status" value="1"/>
</dbReference>
<proteinExistence type="predicted"/>
<dbReference type="PROSITE" id="PS50088">
    <property type="entry name" value="ANK_REPEAT"/>
    <property type="match status" value="1"/>
</dbReference>
<dbReference type="PROSITE" id="PS50297">
    <property type="entry name" value="ANK_REP_REGION"/>
    <property type="match status" value="1"/>
</dbReference>
<dbReference type="PANTHER" id="PTHR24136">
    <property type="entry name" value="SOWAH (DROSOPHILA) HOMOLOG"/>
    <property type="match status" value="1"/>
</dbReference>
<name>A0A828Z252_9LEPT</name>
<protein>
    <submittedName>
        <fullName evidence="4">Ankyrin repeat protein</fullName>
    </submittedName>
</protein>
<evidence type="ECO:0000256" key="3">
    <source>
        <dbReference type="PROSITE-ProRule" id="PRU00023"/>
    </source>
</evidence>
<dbReference type="SUPFAM" id="SSF48403">
    <property type="entry name" value="Ankyrin repeat"/>
    <property type="match status" value="1"/>
</dbReference>